<dbReference type="EMBL" id="SLYB01000016">
    <property type="protein sequence ID" value="TCP94655.1"/>
    <property type="molecule type" value="Genomic_DNA"/>
</dbReference>
<dbReference type="OrthoDB" id="5679242at2"/>
<feature type="chain" id="PRO_5020863022" evidence="1">
    <location>
        <begin position="25"/>
        <end position="166"/>
    </location>
</feature>
<dbReference type="Proteomes" id="UP000295763">
    <property type="component" value="Unassembled WGS sequence"/>
</dbReference>
<evidence type="ECO:0000313" key="2">
    <source>
        <dbReference type="EMBL" id="TCP94655.1"/>
    </source>
</evidence>
<protein>
    <submittedName>
        <fullName evidence="2">Pilus assembly protein RcpB</fullName>
    </submittedName>
</protein>
<accession>A0A4R2SYR9</accession>
<evidence type="ECO:0000256" key="1">
    <source>
        <dbReference type="SAM" id="SignalP"/>
    </source>
</evidence>
<organism evidence="2 3">
    <name type="scientific">Cricetibacter osteomyelitidis</name>
    <dbReference type="NCBI Taxonomy" id="1521931"/>
    <lineage>
        <taxon>Bacteria</taxon>
        <taxon>Pseudomonadati</taxon>
        <taxon>Pseudomonadota</taxon>
        <taxon>Gammaproteobacteria</taxon>
        <taxon>Pasteurellales</taxon>
        <taxon>Pasteurellaceae</taxon>
        <taxon>Cricetibacter</taxon>
    </lineage>
</organism>
<dbReference type="InterPro" id="IPR031579">
    <property type="entry name" value="RcpB"/>
</dbReference>
<dbReference type="RefSeq" id="WP_131977269.1">
    <property type="nucleotide sequence ID" value="NZ_SLYB01000016.1"/>
</dbReference>
<sequence>MKKLIIKVSFLGLMALSQASLANASELSNADVAQPNTSQDFYRMNRVNRYILPDYSASAFHNVTQSVIRDLGSDKNKKVRILWRDKTAKKSAVDIYNFLVQKGIRKKSIELAQVSMKKAVYPVFVEVAHISAKPAKCRLDTAEDMMGYDPYDGCATKSNQRIQLKF</sequence>
<name>A0A4R2SYR9_9PAST</name>
<dbReference type="AlphaFoldDB" id="A0A4R2SYR9"/>
<keyword evidence="1" id="KW-0732">Signal</keyword>
<gene>
    <name evidence="2" type="ORF">EDC44_11617</name>
</gene>
<evidence type="ECO:0000313" key="3">
    <source>
        <dbReference type="Proteomes" id="UP000295763"/>
    </source>
</evidence>
<reference evidence="2 3" key="1">
    <citation type="submission" date="2019-03" db="EMBL/GenBank/DDBJ databases">
        <title>Genomic Encyclopedia of Type Strains, Phase IV (KMG-IV): sequencing the most valuable type-strain genomes for metagenomic binning, comparative biology and taxonomic classification.</title>
        <authorList>
            <person name="Goeker M."/>
        </authorList>
    </citation>
    <scope>NUCLEOTIDE SEQUENCE [LARGE SCALE GENOMIC DNA]</scope>
    <source>
        <strain evidence="2 3">DSM 28404</strain>
    </source>
</reference>
<proteinExistence type="predicted"/>
<keyword evidence="3" id="KW-1185">Reference proteome</keyword>
<feature type="signal peptide" evidence="1">
    <location>
        <begin position="1"/>
        <end position="24"/>
    </location>
</feature>
<dbReference type="Pfam" id="PF16971">
    <property type="entry name" value="RcpB"/>
    <property type="match status" value="1"/>
</dbReference>
<comment type="caution">
    <text evidence="2">The sequence shown here is derived from an EMBL/GenBank/DDBJ whole genome shotgun (WGS) entry which is preliminary data.</text>
</comment>